<keyword evidence="4" id="KW-1185">Reference proteome</keyword>
<reference evidence="4" key="1">
    <citation type="journal article" date="2019" name="Int. J. Syst. Evol. Microbiol.">
        <title>The Global Catalogue of Microorganisms (GCM) 10K type strain sequencing project: providing services to taxonomists for standard genome sequencing and annotation.</title>
        <authorList>
            <consortium name="The Broad Institute Genomics Platform"/>
            <consortium name="The Broad Institute Genome Sequencing Center for Infectious Disease"/>
            <person name="Wu L."/>
            <person name="Ma J."/>
        </authorList>
    </citation>
    <scope>NUCLEOTIDE SEQUENCE [LARGE SCALE GENOMIC DNA]</scope>
    <source>
        <strain evidence="4">NBRC 106348</strain>
    </source>
</reference>
<dbReference type="Gene3D" id="3.40.1030.10">
    <property type="entry name" value="Nucleoside phosphorylase/phosphoribosyltransferase catalytic domain"/>
    <property type="match status" value="1"/>
</dbReference>
<dbReference type="SUPFAM" id="SSF52418">
    <property type="entry name" value="Nucleoside phosphorylase/phosphoribosyltransferase catalytic domain"/>
    <property type="match status" value="1"/>
</dbReference>
<evidence type="ECO:0000313" key="3">
    <source>
        <dbReference type="EMBL" id="GMA25688.1"/>
    </source>
</evidence>
<evidence type="ECO:0008006" key="5">
    <source>
        <dbReference type="Google" id="ProtNLM"/>
    </source>
</evidence>
<organism evidence="3 4">
    <name type="scientific">Luteimicrobium album</name>
    <dbReference type="NCBI Taxonomy" id="1054550"/>
    <lineage>
        <taxon>Bacteria</taxon>
        <taxon>Bacillati</taxon>
        <taxon>Actinomycetota</taxon>
        <taxon>Actinomycetes</taxon>
        <taxon>Micrococcales</taxon>
        <taxon>Luteimicrobium</taxon>
    </lineage>
</organism>
<sequence length="60" mass="6194">MRETVLLNAAAALVADGSQPGTGEGTLVERLRAGMDVAARSVDSGAAAQLLERWVAASRR</sequence>
<gene>
    <name evidence="3" type="ORF">GCM10025864_34470</name>
</gene>
<protein>
    <recommendedName>
        <fullName evidence="5">Anthranilate phosphoribosyltransferase</fullName>
    </recommendedName>
</protein>
<evidence type="ECO:0000256" key="2">
    <source>
        <dbReference type="ARBA" id="ARBA00022679"/>
    </source>
</evidence>
<dbReference type="InterPro" id="IPR035902">
    <property type="entry name" value="Nuc_phospho_transferase"/>
</dbReference>
<evidence type="ECO:0000313" key="4">
    <source>
        <dbReference type="Proteomes" id="UP001157091"/>
    </source>
</evidence>
<dbReference type="Proteomes" id="UP001157091">
    <property type="component" value="Unassembled WGS sequence"/>
</dbReference>
<keyword evidence="2" id="KW-0808">Transferase</keyword>
<proteinExistence type="predicted"/>
<keyword evidence="1" id="KW-0328">Glycosyltransferase</keyword>
<name>A0ABQ6I6V2_9MICO</name>
<accession>A0ABQ6I6V2</accession>
<comment type="caution">
    <text evidence="3">The sequence shown here is derived from an EMBL/GenBank/DDBJ whole genome shotgun (WGS) entry which is preliminary data.</text>
</comment>
<evidence type="ECO:0000256" key="1">
    <source>
        <dbReference type="ARBA" id="ARBA00022676"/>
    </source>
</evidence>
<dbReference type="EMBL" id="BSUK01000001">
    <property type="protein sequence ID" value="GMA25688.1"/>
    <property type="molecule type" value="Genomic_DNA"/>
</dbReference>